<keyword evidence="5 7" id="KW-0653">Protein transport</keyword>
<dbReference type="InterPro" id="IPR027312">
    <property type="entry name" value="Sda1"/>
</dbReference>
<dbReference type="Pfam" id="PF08158">
    <property type="entry name" value="SDA1_HEAT"/>
    <property type="match status" value="2"/>
</dbReference>
<dbReference type="Proteomes" id="UP000645828">
    <property type="component" value="Unassembled WGS sequence"/>
</dbReference>
<dbReference type="InterPro" id="IPR012977">
    <property type="entry name" value="SDA1_N"/>
</dbReference>
<evidence type="ECO:0000256" key="2">
    <source>
        <dbReference type="ARBA" id="ARBA00005783"/>
    </source>
</evidence>
<evidence type="ECO:0000256" key="4">
    <source>
        <dbReference type="ARBA" id="ARBA00022517"/>
    </source>
</evidence>
<comment type="function">
    <text evidence="1 7">Required for 60S pre-ribosomal subunits export to the cytoplasm.</text>
</comment>
<reference evidence="11" key="1">
    <citation type="submission" date="2020-12" db="EMBL/GenBank/DDBJ databases">
        <authorList>
            <consortium name="Molecular Ecology Group"/>
        </authorList>
    </citation>
    <scope>NUCLEOTIDE SEQUENCE</scope>
    <source>
        <strain evidence="11">TBG_1078</strain>
    </source>
</reference>
<comment type="subcellular location">
    <subcellularLocation>
        <location evidence="7">Nucleus</location>
        <location evidence="7">Nucleolus</location>
    </subcellularLocation>
</comment>
<keyword evidence="3 7" id="KW-0813">Transport</keyword>
<keyword evidence="6 7" id="KW-0539">Nucleus</keyword>
<comment type="similarity">
    <text evidence="2 7">Belongs to the SDA1 family.</text>
</comment>
<evidence type="ECO:0000259" key="9">
    <source>
        <dbReference type="Pfam" id="PF05285"/>
    </source>
</evidence>
<dbReference type="GO" id="GO:0015031">
    <property type="term" value="P:protein transport"/>
    <property type="evidence" value="ECO:0007669"/>
    <property type="project" value="UniProtKB-KW"/>
</dbReference>
<feature type="domain" description="SDA1 middle" evidence="9">
    <location>
        <begin position="325"/>
        <end position="439"/>
    </location>
</feature>
<sequence length="455" mass="52305">MSNRNNNKLPRNLPQLQNLIKQYNHSKSNVEIFKLQPNKPSKELAELTLYTHIVTDIKNINAKQKNKVNISNATAAKISLDVMTELYRRNIWNDAKTVNVITTACFPKVTKILVAALTFFLGKDQEEKQDSDSESEDEGPTARDLLVQMPRGRKAPNTRKKSCTEKFEVKMMLMSLISRLVGIQELFLFNFYHFVQRFLQPHQREVTKILLFAAQASHHLVLLEIIQSVLMTVANNFVTGKNSGEVMTNVMMSARTLTQLFQTVNPKMLQKKFWGKPTEASIEARVQEYGELDAKDYIPGAEVLEVGKEENSENVEYGWESTSLSEEADADGEWVDVHHSSDEEQQEIFKKLNRMPMGERKAKAAAISTSRVLTQEDFQKVRIAQMRKKLDTNPEKAQKRKYIEIDSDEEPRGELLSRRDLERIHKKPKSDKETRLATAVLALRDALLKKRKRMK</sequence>
<evidence type="ECO:0000313" key="12">
    <source>
        <dbReference type="Proteomes" id="UP000645828"/>
    </source>
</evidence>
<dbReference type="Pfam" id="PF05285">
    <property type="entry name" value="SDA1_dom"/>
    <property type="match status" value="1"/>
</dbReference>
<organism evidence="11 12">
    <name type="scientific">Nyctereutes procyonoides</name>
    <name type="common">Raccoon dog</name>
    <name type="synonym">Canis procyonoides</name>
    <dbReference type="NCBI Taxonomy" id="34880"/>
    <lineage>
        <taxon>Eukaryota</taxon>
        <taxon>Metazoa</taxon>
        <taxon>Chordata</taxon>
        <taxon>Craniata</taxon>
        <taxon>Vertebrata</taxon>
        <taxon>Euteleostomi</taxon>
        <taxon>Mammalia</taxon>
        <taxon>Eutheria</taxon>
        <taxon>Laurasiatheria</taxon>
        <taxon>Carnivora</taxon>
        <taxon>Caniformia</taxon>
        <taxon>Canidae</taxon>
        <taxon>Nyctereutes</taxon>
    </lineage>
</organism>
<evidence type="ECO:0000259" key="10">
    <source>
        <dbReference type="Pfam" id="PF08158"/>
    </source>
</evidence>
<feature type="domain" description="SDA1 N-terminal" evidence="10">
    <location>
        <begin position="30"/>
        <end position="159"/>
    </location>
</feature>
<evidence type="ECO:0000313" key="11">
    <source>
        <dbReference type="EMBL" id="CAD7674044.1"/>
    </source>
</evidence>
<protein>
    <recommendedName>
        <fullName evidence="7">Protein SDA1</fullName>
    </recommendedName>
</protein>
<dbReference type="GO" id="GO:0042273">
    <property type="term" value="P:ribosomal large subunit biogenesis"/>
    <property type="evidence" value="ECO:0007669"/>
    <property type="project" value="UniProtKB-UniRule"/>
</dbReference>
<dbReference type="InterPro" id="IPR007949">
    <property type="entry name" value="SDA1_MD"/>
</dbReference>
<comment type="caution">
    <text evidence="11">The sequence shown here is derived from an EMBL/GenBank/DDBJ whole genome shotgun (WGS) entry which is preliminary data.</text>
</comment>
<evidence type="ECO:0000256" key="3">
    <source>
        <dbReference type="ARBA" id="ARBA00022448"/>
    </source>
</evidence>
<dbReference type="PANTHER" id="PTHR12730:SF0">
    <property type="entry name" value="PROTEIN SDA1 HOMOLOG"/>
    <property type="match status" value="1"/>
</dbReference>
<feature type="compositionally biased region" description="Basic residues" evidence="8">
    <location>
        <begin position="151"/>
        <end position="160"/>
    </location>
</feature>
<evidence type="ECO:0000256" key="1">
    <source>
        <dbReference type="ARBA" id="ARBA00003823"/>
    </source>
</evidence>
<evidence type="ECO:0000256" key="6">
    <source>
        <dbReference type="ARBA" id="ARBA00023242"/>
    </source>
</evidence>
<accession>A0A811YAD5</accession>
<dbReference type="PANTHER" id="PTHR12730">
    <property type="entry name" value="HSDA/SDA1-RELATED"/>
    <property type="match status" value="1"/>
</dbReference>
<keyword evidence="4 7" id="KW-0690">Ribosome biogenesis</keyword>
<feature type="region of interest" description="Disordered" evidence="8">
    <location>
        <begin position="127"/>
        <end position="160"/>
    </location>
</feature>
<evidence type="ECO:0000256" key="5">
    <source>
        <dbReference type="ARBA" id="ARBA00022927"/>
    </source>
</evidence>
<feature type="domain" description="SDA1 N-terminal" evidence="10">
    <location>
        <begin position="160"/>
        <end position="257"/>
    </location>
</feature>
<gene>
    <name evidence="11" type="ORF">NYPRO_LOCUS6839</name>
</gene>
<keyword evidence="12" id="KW-1185">Reference proteome</keyword>
<dbReference type="AlphaFoldDB" id="A0A811YAD5"/>
<dbReference type="EMBL" id="CAJHUB010000672">
    <property type="protein sequence ID" value="CAD7674044.1"/>
    <property type="molecule type" value="Genomic_DNA"/>
</dbReference>
<proteinExistence type="inferred from homology"/>
<name>A0A811YAD5_NYCPR</name>
<dbReference type="GO" id="GO:0005730">
    <property type="term" value="C:nucleolus"/>
    <property type="evidence" value="ECO:0007669"/>
    <property type="project" value="UniProtKB-SubCell"/>
</dbReference>
<evidence type="ECO:0000256" key="8">
    <source>
        <dbReference type="SAM" id="MobiDB-lite"/>
    </source>
</evidence>
<evidence type="ECO:0000256" key="7">
    <source>
        <dbReference type="RuleBase" id="RU365057"/>
    </source>
</evidence>
<dbReference type="GO" id="GO:0000055">
    <property type="term" value="P:ribosomal large subunit export from nucleus"/>
    <property type="evidence" value="ECO:0007669"/>
    <property type="project" value="UniProtKB-UniRule"/>
</dbReference>